<name>A0A194USI4_CYTMA</name>
<evidence type="ECO:0000313" key="2">
    <source>
        <dbReference type="EMBL" id="KUI54613.1"/>
    </source>
</evidence>
<dbReference type="AlphaFoldDB" id="A0A194USI4"/>
<evidence type="ECO:0000313" key="3">
    <source>
        <dbReference type="Proteomes" id="UP000078576"/>
    </source>
</evidence>
<proteinExistence type="predicted"/>
<evidence type="ECO:0000256" key="1">
    <source>
        <dbReference type="SAM" id="MobiDB-lite"/>
    </source>
</evidence>
<reference evidence="3" key="1">
    <citation type="submission" date="2014-12" db="EMBL/GenBank/DDBJ databases">
        <title>Genome Sequence of Valsa Canker Pathogens Uncovers a Specific Adaption of Colonization on Woody Bark.</title>
        <authorList>
            <person name="Yin Z."/>
            <person name="Liu H."/>
            <person name="Gao X."/>
            <person name="Li Z."/>
            <person name="Song N."/>
            <person name="Ke X."/>
            <person name="Dai Q."/>
            <person name="Wu Y."/>
            <person name="Sun Y."/>
            <person name="Xu J.-R."/>
            <person name="Kang Z.K."/>
            <person name="Wang L."/>
            <person name="Huang L."/>
        </authorList>
    </citation>
    <scope>NUCLEOTIDE SEQUENCE [LARGE SCALE GENOMIC DNA]</scope>
    <source>
        <strain evidence="3">SXYL134</strain>
    </source>
</reference>
<gene>
    <name evidence="2" type="ORF">VP1G_10674</name>
</gene>
<dbReference type="OrthoDB" id="10532309at2759"/>
<protein>
    <submittedName>
        <fullName evidence="2">Uncharacterized protein</fullName>
    </submittedName>
</protein>
<dbReference type="EMBL" id="KN714674">
    <property type="protein sequence ID" value="KUI54613.1"/>
    <property type="molecule type" value="Genomic_DNA"/>
</dbReference>
<sequence length="77" mass="8736">MTSMIKSIFSKSSKSRPDSDPMPSYATLKSSSDSTYSVQSVDLAEEKKKVWEAKRAKEAEEYLFNHGFGQTFPPPRR</sequence>
<feature type="compositionally biased region" description="Low complexity" evidence="1">
    <location>
        <begin position="30"/>
        <end position="40"/>
    </location>
</feature>
<keyword evidence="3" id="KW-1185">Reference proteome</keyword>
<dbReference type="Proteomes" id="UP000078576">
    <property type="component" value="Unassembled WGS sequence"/>
</dbReference>
<feature type="compositionally biased region" description="Low complexity" evidence="1">
    <location>
        <begin position="1"/>
        <end position="12"/>
    </location>
</feature>
<feature type="region of interest" description="Disordered" evidence="1">
    <location>
        <begin position="1"/>
        <end position="40"/>
    </location>
</feature>
<organism evidence="2 3">
    <name type="scientific">Cytospora mali</name>
    <name type="common">Apple Valsa canker fungus</name>
    <name type="synonym">Valsa mali</name>
    <dbReference type="NCBI Taxonomy" id="578113"/>
    <lineage>
        <taxon>Eukaryota</taxon>
        <taxon>Fungi</taxon>
        <taxon>Dikarya</taxon>
        <taxon>Ascomycota</taxon>
        <taxon>Pezizomycotina</taxon>
        <taxon>Sordariomycetes</taxon>
        <taxon>Sordariomycetidae</taxon>
        <taxon>Diaporthales</taxon>
        <taxon>Cytosporaceae</taxon>
        <taxon>Cytospora</taxon>
    </lineage>
</organism>
<accession>A0A194USI4</accession>